<name>A0A0D1ZL43_9EURO</name>
<dbReference type="InterPro" id="IPR036282">
    <property type="entry name" value="Glutathione-S-Trfase_C_sf"/>
</dbReference>
<dbReference type="RefSeq" id="XP_016233718.1">
    <property type="nucleotide sequence ID" value="XM_016383015.1"/>
</dbReference>
<dbReference type="SUPFAM" id="SSF52833">
    <property type="entry name" value="Thioredoxin-like"/>
    <property type="match status" value="1"/>
</dbReference>
<dbReference type="STRING" id="91928.A0A0D1ZL43"/>
<organism evidence="3 4">
    <name type="scientific">Exophiala spinifera</name>
    <dbReference type="NCBI Taxonomy" id="91928"/>
    <lineage>
        <taxon>Eukaryota</taxon>
        <taxon>Fungi</taxon>
        <taxon>Dikarya</taxon>
        <taxon>Ascomycota</taxon>
        <taxon>Pezizomycotina</taxon>
        <taxon>Eurotiomycetes</taxon>
        <taxon>Chaetothyriomycetidae</taxon>
        <taxon>Chaetothyriales</taxon>
        <taxon>Herpotrichiellaceae</taxon>
        <taxon>Exophiala</taxon>
    </lineage>
</organism>
<reference evidence="3 4" key="1">
    <citation type="submission" date="2015-01" db="EMBL/GenBank/DDBJ databases">
        <title>The Genome Sequence of Exophiala spinifera CBS89968.</title>
        <authorList>
            <consortium name="The Broad Institute Genomics Platform"/>
            <person name="Cuomo C."/>
            <person name="de Hoog S."/>
            <person name="Gorbushina A."/>
            <person name="Stielow B."/>
            <person name="Teixiera M."/>
            <person name="Abouelleil A."/>
            <person name="Chapman S.B."/>
            <person name="Priest M."/>
            <person name="Young S.K."/>
            <person name="Wortman J."/>
            <person name="Nusbaum C."/>
            <person name="Birren B."/>
        </authorList>
    </citation>
    <scope>NUCLEOTIDE SEQUENCE [LARGE SCALE GENOMIC DNA]</scope>
    <source>
        <strain evidence="3 4">CBS 89968</strain>
    </source>
</reference>
<dbReference type="InterPro" id="IPR036249">
    <property type="entry name" value="Thioredoxin-like_sf"/>
</dbReference>
<dbReference type="SFLD" id="SFLDG00358">
    <property type="entry name" value="Main_(cytGST)"/>
    <property type="match status" value="1"/>
</dbReference>
<dbReference type="AlphaFoldDB" id="A0A0D1ZL43"/>
<gene>
    <name evidence="3" type="ORF">PV08_08690</name>
</gene>
<feature type="domain" description="GST N-terminal" evidence="1">
    <location>
        <begin position="15"/>
        <end position="100"/>
    </location>
</feature>
<dbReference type="InterPro" id="IPR004045">
    <property type="entry name" value="Glutathione_S-Trfase_N"/>
</dbReference>
<evidence type="ECO:0000259" key="1">
    <source>
        <dbReference type="PROSITE" id="PS50404"/>
    </source>
</evidence>
<dbReference type="PANTHER" id="PTHR43968">
    <property type="match status" value="1"/>
</dbReference>
<dbReference type="OrthoDB" id="202840at2759"/>
<dbReference type="Gene3D" id="1.20.1050.10">
    <property type="match status" value="1"/>
</dbReference>
<dbReference type="InterPro" id="IPR050983">
    <property type="entry name" value="GST_Omega/HSP26"/>
</dbReference>
<dbReference type="InterPro" id="IPR010987">
    <property type="entry name" value="Glutathione-S-Trfase_C-like"/>
</dbReference>
<dbReference type="Pfam" id="PF13409">
    <property type="entry name" value="GST_N_2"/>
    <property type="match status" value="1"/>
</dbReference>
<evidence type="ECO:0000313" key="3">
    <source>
        <dbReference type="EMBL" id="KIW13502.1"/>
    </source>
</evidence>
<dbReference type="Proteomes" id="UP000053328">
    <property type="component" value="Unassembled WGS sequence"/>
</dbReference>
<dbReference type="CDD" id="cd00570">
    <property type="entry name" value="GST_N_family"/>
    <property type="match status" value="1"/>
</dbReference>
<dbReference type="GO" id="GO:0005737">
    <property type="term" value="C:cytoplasm"/>
    <property type="evidence" value="ECO:0007669"/>
    <property type="project" value="TreeGrafter"/>
</dbReference>
<dbReference type="SFLD" id="SFLDS00019">
    <property type="entry name" value="Glutathione_Transferase_(cytos"/>
    <property type="match status" value="1"/>
</dbReference>
<dbReference type="SUPFAM" id="SSF47616">
    <property type="entry name" value="GST C-terminal domain-like"/>
    <property type="match status" value="1"/>
</dbReference>
<dbReference type="HOGENOM" id="CLU_074611_0_0_1"/>
<dbReference type="PROSITE" id="PS50405">
    <property type="entry name" value="GST_CTER"/>
    <property type="match status" value="1"/>
</dbReference>
<sequence>MSSSSATSQENGHYPKIKLYTNYGCGWCHRVQFVLKELGLAYEQVLVDLDNPRPEWFLKLNPRGLVPVLQYTASPTSPPLTLTESGAIVSFLTDLYPSHLLPTLSPHSPSAPPSADDIEKAHLRYRMVFFVDTYFSKIQPLFFKLVGADDATAKAKLVDDIVALLEKEIEPLLADAQPYFAGSKDATFVEAMTAPLMARMYDFTNDVIFPSALGERMTGPTMPNFARWLALSSSHPSVLATWDKEYFIPRIIERLPRAKAKYGPGN</sequence>
<dbReference type="GeneID" id="27335773"/>
<dbReference type="VEuPathDB" id="FungiDB:PV08_08690"/>
<dbReference type="EMBL" id="KN847497">
    <property type="protein sequence ID" value="KIW13502.1"/>
    <property type="molecule type" value="Genomic_DNA"/>
</dbReference>
<evidence type="ECO:0000313" key="4">
    <source>
        <dbReference type="Proteomes" id="UP000053328"/>
    </source>
</evidence>
<keyword evidence="4" id="KW-1185">Reference proteome</keyword>
<evidence type="ECO:0008006" key="5">
    <source>
        <dbReference type="Google" id="ProtNLM"/>
    </source>
</evidence>
<dbReference type="PANTHER" id="PTHR43968:SF8">
    <property type="entry name" value="S-TRANSFERASE, PUTATIVE (AFU_ORTHOLOGUE AFUA_2G00590)-RELATED"/>
    <property type="match status" value="1"/>
</dbReference>
<dbReference type="PROSITE" id="PS50404">
    <property type="entry name" value="GST_NTER"/>
    <property type="match status" value="1"/>
</dbReference>
<evidence type="ECO:0000259" key="2">
    <source>
        <dbReference type="PROSITE" id="PS50405"/>
    </source>
</evidence>
<accession>A0A0D1ZL43</accession>
<proteinExistence type="predicted"/>
<dbReference type="InterPro" id="IPR040079">
    <property type="entry name" value="Glutathione_S-Trfase"/>
</dbReference>
<protein>
    <recommendedName>
        <fullName evidence="5">GST N-terminal domain-containing protein</fullName>
    </recommendedName>
</protein>
<dbReference type="Gene3D" id="3.40.30.10">
    <property type="entry name" value="Glutaredoxin"/>
    <property type="match status" value="1"/>
</dbReference>
<feature type="domain" description="GST C-terminal" evidence="2">
    <location>
        <begin position="116"/>
        <end position="262"/>
    </location>
</feature>